<dbReference type="SUPFAM" id="SSF49265">
    <property type="entry name" value="Fibronectin type III"/>
    <property type="match status" value="2"/>
</dbReference>
<dbReference type="Pfam" id="PF00041">
    <property type="entry name" value="fn3"/>
    <property type="match status" value="2"/>
</dbReference>
<dbReference type="InterPro" id="IPR013783">
    <property type="entry name" value="Ig-like_fold"/>
</dbReference>
<keyword evidence="3" id="KW-0624">Polysaccharide degradation</keyword>
<sequence>MEPVITGVVPSDGGIAALWVEPPDGGSAITGYLLTAEPGGHRLELPADTTVGELTGLDNDVAHVIGVTAFNKAGASPVAEREDVTPARTRLPGAPTDLRAVGGDGTASLSWQAPADPGSSDITEYEVRTTPGDLLTVVDGTEAEITGLDREQSYHFSVAARTADGLGPASEAVGPIEPRLTVVGEPHVLSEPAANAITAVLPDGTIEFGEVPEEIVDLAPGTILMSGPAPAAPRGLLHRVTSVVENGRQAEIRTEQAGVDEVFEDTSVAFDMSLDPPEIAGLADEGPGTEIVEPKVDGVPLSKLAPDDDKDKGGPEVSFSNGALVVKVDMSLGEHGGRVGSYSATGTFKPTVDGSIDLTSGSAPRTSFTAAIEATFDLKAQLGVLPKWDKEWELFKIKGKCNTLMIGGYPLVWCPEFDMKITGEIGYSAGVTFTSKISHKLGAKLDIVGGEVTATPIDEVSSDGGEFRAFGSVSAKLAMPVSFTVFLYNAAGPGVKVEPYFQTTADTNADPWFTMHAGCTLDVFLKSREFFGFSFDFTQNLLDAETCKWELFAADGPFNGIQIDPRMVDTDVDKPVRMGLDYIRVPSDSTVNWSVTDGPGEIDSSGEYVSATGGVATVRAVRPADALAPESISEATVRVGAFPPDAPSGLVAEPAPGGALLEWNPPADDGGSPITEYLVKVKSEDRTYVRNVGSSPALVAPLEPGVSYRFQVAAKTDFGVSGFSSWSEPVVPLPPDLSGDNGVVNIAIDEHGRPDRTAVAGRKQDIAISGDGRYVFFSTTSDSNLVPLMHRSAGPDANYLVRKDLDTGALVVASRGLSGELVSSTSWGAYGQQSLVATNQDGSVVAFAADDALLVHDLEGGGTWQANRGVAGELRGQLTMTDDGTTVAFGVSSDGGAFLGTTYRATADSLVEMTYCPLEDCHRIVGYTYDMSDDGRWVTYSAGVGPTTEWHKTTIRYDAETGEYQNLFPNDPEWGTFVNTRLSGDGTVLIGAGPNGWGPGTAFHWKIGSGPIGSGNIIPGGWGLFQHETDHTGNRMLMYQNAWPGGGYGDAAIVDRDTGRTVVLPVQNWNATAEIAKIPDETGRVVWTERAGGQGLHGVWLSQL</sequence>
<dbReference type="OrthoDB" id="3405767at2"/>
<dbReference type="CDD" id="cd00063">
    <property type="entry name" value="FN3"/>
    <property type="match status" value="3"/>
</dbReference>
<evidence type="ECO:0000256" key="3">
    <source>
        <dbReference type="ARBA" id="ARBA00023326"/>
    </source>
</evidence>
<dbReference type="PANTHER" id="PTHR13817:SF166">
    <property type="entry name" value="NEURONAL IGCAM-RELATED"/>
    <property type="match status" value="1"/>
</dbReference>
<dbReference type="PANTHER" id="PTHR13817">
    <property type="entry name" value="TITIN"/>
    <property type="match status" value="1"/>
</dbReference>
<keyword evidence="2" id="KW-0378">Hydrolase</keyword>
<evidence type="ECO:0000256" key="2">
    <source>
        <dbReference type="ARBA" id="ARBA00023295"/>
    </source>
</evidence>
<evidence type="ECO:0000313" key="5">
    <source>
        <dbReference type="Proteomes" id="UP000199494"/>
    </source>
</evidence>
<evidence type="ECO:0000256" key="1">
    <source>
        <dbReference type="ARBA" id="ARBA00022737"/>
    </source>
</evidence>
<dbReference type="InterPro" id="IPR036116">
    <property type="entry name" value="FN3_sf"/>
</dbReference>
<dbReference type="EMBL" id="FMZE01000001">
    <property type="protein sequence ID" value="SDC09857.1"/>
    <property type="molecule type" value="Genomic_DNA"/>
</dbReference>
<gene>
    <name evidence="4" type="ORF">SAMN05421630_101413</name>
</gene>
<dbReference type="AlphaFoldDB" id="A0A1G6ITM7"/>
<accession>A0A1G6ITM7</accession>
<dbReference type="GO" id="GO:0016798">
    <property type="term" value="F:hydrolase activity, acting on glycosyl bonds"/>
    <property type="evidence" value="ECO:0007669"/>
    <property type="project" value="UniProtKB-KW"/>
</dbReference>
<dbReference type="STRING" id="530584.SAMN05421630_101413"/>
<dbReference type="SUPFAM" id="SSF82171">
    <property type="entry name" value="DPP6 N-terminal domain-like"/>
    <property type="match status" value="1"/>
</dbReference>
<keyword evidence="2" id="KW-0326">Glycosidase</keyword>
<keyword evidence="3" id="KW-0119">Carbohydrate metabolism</keyword>
<keyword evidence="1" id="KW-0677">Repeat</keyword>
<dbReference type="GO" id="GO:0000272">
    <property type="term" value="P:polysaccharide catabolic process"/>
    <property type="evidence" value="ECO:0007669"/>
    <property type="project" value="UniProtKB-KW"/>
</dbReference>
<evidence type="ECO:0000313" key="4">
    <source>
        <dbReference type="EMBL" id="SDC09857.1"/>
    </source>
</evidence>
<dbReference type="SMART" id="SM00060">
    <property type="entry name" value="FN3"/>
    <property type="match status" value="3"/>
</dbReference>
<name>A0A1G6ITM7_9PSEU</name>
<dbReference type="Gene3D" id="2.60.40.10">
    <property type="entry name" value="Immunoglobulins"/>
    <property type="match status" value="3"/>
</dbReference>
<dbReference type="Proteomes" id="UP000199494">
    <property type="component" value="Unassembled WGS sequence"/>
</dbReference>
<protein>
    <submittedName>
        <fullName evidence="4">Fibronectin type III domain-containing protein</fullName>
    </submittedName>
</protein>
<proteinExistence type="predicted"/>
<keyword evidence="5" id="KW-1185">Reference proteome</keyword>
<dbReference type="PROSITE" id="PS50853">
    <property type="entry name" value="FN3"/>
    <property type="match status" value="3"/>
</dbReference>
<reference evidence="4 5" key="1">
    <citation type="submission" date="2016-10" db="EMBL/GenBank/DDBJ databases">
        <authorList>
            <person name="de Groot N.N."/>
        </authorList>
    </citation>
    <scope>NUCLEOTIDE SEQUENCE [LARGE SCALE GENOMIC DNA]</scope>
    <source>
        <strain evidence="4 5">CGMCC 4.5506</strain>
    </source>
</reference>
<organism evidence="4 5">
    <name type="scientific">Prauserella marina</name>
    <dbReference type="NCBI Taxonomy" id="530584"/>
    <lineage>
        <taxon>Bacteria</taxon>
        <taxon>Bacillati</taxon>
        <taxon>Actinomycetota</taxon>
        <taxon>Actinomycetes</taxon>
        <taxon>Pseudonocardiales</taxon>
        <taxon>Pseudonocardiaceae</taxon>
        <taxon>Prauserella</taxon>
    </lineage>
</organism>
<dbReference type="InterPro" id="IPR050964">
    <property type="entry name" value="Striated_Muscle_Regulatory"/>
</dbReference>
<dbReference type="InterPro" id="IPR003961">
    <property type="entry name" value="FN3_dom"/>
</dbReference>